<accession>A0ABR1J4I6</accession>
<dbReference type="InterPro" id="IPR006094">
    <property type="entry name" value="Oxid_FAD_bind_N"/>
</dbReference>
<proteinExistence type="inferred from homology"/>
<dbReference type="InterPro" id="IPR036318">
    <property type="entry name" value="FAD-bd_PCMH-like_sf"/>
</dbReference>
<evidence type="ECO:0000313" key="7">
    <source>
        <dbReference type="Proteomes" id="UP001498398"/>
    </source>
</evidence>
<sequence>MHSSYILKIRGGGHAMQPGFSSTKGIHISMACFDKIQYDRKSTIVKVGAGCLWDQVYWKMAPYKRNIIGGASRDGVGVAGWLLGGGYSLKSNVYGLGIDNIERIEIVTPDGRV</sequence>
<keyword evidence="4" id="KW-0560">Oxidoreductase</keyword>
<evidence type="ECO:0000256" key="1">
    <source>
        <dbReference type="ARBA" id="ARBA00005466"/>
    </source>
</evidence>
<comment type="similarity">
    <text evidence="1">Belongs to the oxygen-dependent FAD-linked oxidoreductase family.</text>
</comment>
<dbReference type="Gene3D" id="3.30.465.10">
    <property type="match status" value="1"/>
</dbReference>
<dbReference type="Proteomes" id="UP001498398">
    <property type="component" value="Unassembled WGS sequence"/>
</dbReference>
<dbReference type="InterPro" id="IPR050416">
    <property type="entry name" value="FAD-linked_Oxidoreductase"/>
</dbReference>
<dbReference type="Pfam" id="PF01565">
    <property type="entry name" value="FAD_binding_4"/>
    <property type="match status" value="1"/>
</dbReference>
<evidence type="ECO:0000256" key="4">
    <source>
        <dbReference type="ARBA" id="ARBA00023002"/>
    </source>
</evidence>
<comment type="caution">
    <text evidence="6">The sequence shown here is derived from an EMBL/GenBank/DDBJ whole genome shotgun (WGS) entry which is preliminary data.</text>
</comment>
<evidence type="ECO:0000259" key="5">
    <source>
        <dbReference type="PROSITE" id="PS51387"/>
    </source>
</evidence>
<dbReference type="SUPFAM" id="SSF56176">
    <property type="entry name" value="FAD-binding/transporter-associated domain-like"/>
    <property type="match status" value="1"/>
</dbReference>
<keyword evidence="7" id="KW-1185">Reference proteome</keyword>
<evidence type="ECO:0000313" key="6">
    <source>
        <dbReference type="EMBL" id="KAK7446016.1"/>
    </source>
</evidence>
<dbReference type="PROSITE" id="PS51387">
    <property type="entry name" value="FAD_PCMH"/>
    <property type="match status" value="1"/>
</dbReference>
<dbReference type="PANTHER" id="PTHR42973:SF13">
    <property type="entry name" value="FAD-BINDING PCMH-TYPE DOMAIN-CONTAINING PROTEIN"/>
    <property type="match status" value="1"/>
</dbReference>
<keyword evidence="2" id="KW-0285">Flavoprotein</keyword>
<name>A0ABR1J4I6_9AGAR</name>
<protein>
    <recommendedName>
        <fullName evidence="5">FAD-binding PCMH-type domain-containing protein</fullName>
    </recommendedName>
</protein>
<keyword evidence="3" id="KW-0274">FAD</keyword>
<dbReference type="InterPro" id="IPR016166">
    <property type="entry name" value="FAD-bd_PCMH"/>
</dbReference>
<reference evidence="6 7" key="1">
    <citation type="submission" date="2024-01" db="EMBL/GenBank/DDBJ databases">
        <title>A draft genome for the cacao thread blight pathogen Marasmiellus scandens.</title>
        <authorList>
            <person name="Baruah I.K."/>
            <person name="Leung J."/>
            <person name="Bukari Y."/>
            <person name="Amoako-Attah I."/>
            <person name="Meinhardt L.W."/>
            <person name="Bailey B.A."/>
            <person name="Cohen S.P."/>
        </authorList>
    </citation>
    <scope>NUCLEOTIDE SEQUENCE [LARGE SCALE GENOMIC DNA]</scope>
    <source>
        <strain evidence="6 7">GH-19</strain>
    </source>
</reference>
<feature type="domain" description="FAD-binding PCMH-type" evidence="5">
    <location>
        <begin position="1"/>
        <end position="113"/>
    </location>
</feature>
<evidence type="ECO:0000256" key="2">
    <source>
        <dbReference type="ARBA" id="ARBA00022630"/>
    </source>
</evidence>
<dbReference type="EMBL" id="JBANRG010000045">
    <property type="protein sequence ID" value="KAK7446016.1"/>
    <property type="molecule type" value="Genomic_DNA"/>
</dbReference>
<gene>
    <name evidence="6" type="ORF">VKT23_014639</name>
</gene>
<dbReference type="PANTHER" id="PTHR42973">
    <property type="entry name" value="BINDING OXIDOREDUCTASE, PUTATIVE (AFU_ORTHOLOGUE AFUA_1G17690)-RELATED"/>
    <property type="match status" value="1"/>
</dbReference>
<organism evidence="6 7">
    <name type="scientific">Marasmiellus scandens</name>
    <dbReference type="NCBI Taxonomy" id="2682957"/>
    <lineage>
        <taxon>Eukaryota</taxon>
        <taxon>Fungi</taxon>
        <taxon>Dikarya</taxon>
        <taxon>Basidiomycota</taxon>
        <taxon>Agaricomycotina</taxon>
        <taxon>Agaricomycetes</taxon>
        <taxon>Agaricomycetidae</taxon>
        <taxon>Agaricales</taxon>
        <taxon>Marasmiineae</taxon>
        <taxon>Omphalotaceae</taxon>
        <taxon>Marasmiellus</taxon>
    </lineage>
</organism>
<dbReference type="InterPro" id="IPR016169">
    <property type="entry name" value="FAD-bd_PCMH_sub2"/>
</dbReference>
<evidence type="ECO:0000256" key="3">
    <source>
        <dbReference type="ARBA" id="ARBA00022827"/>
    </source>
</evidence>